<evidence type="ECO:0000256" key="10">
    <source>
        <dbReference type="ARBA" id="ARBA00022909"/>
    </source>
</evidence>
<evidence type="ECO:0000256" key="2">
    <source>
        <dbReference type="ARBA" id="ARBA00001946"/>
    </source>
</evidence>
<reference evidence="14 16" key="1">
    <citation type="submission" date="2015-11" db="EMBL/GenBank/DDBJ databases">
        <title>Genomic analysis of 38 Legionella species identifies large and diverse effector repertoires.</title>
        <authorList>
            <person name="Burstein D."/>
            <person name="Amaro F."/>
            <person name="Zusman T."/>
            <person name="Lifshitz Z."/>
            <person name="Cohen O."/>
            <person name="Gilbert J.A."/>
            <person name="Pupko T."/>
            <person name="Shuman H.A."/>
            <person name="Segal G."/>
        </authorList>
    </citation>
    <scope>NUCLEOTIDE SEQUENCE [LARGE SCALE GENOMIC DNA]</scope>
    <source>
        <strain evidence="14 16">Lyon 8420412</strain>
    </source>
</reference>
<keyword evidence="9 12" id="KW-0460">Magnesium</keyword>
<protein>
    <recommendedName>
        <fullName evidence="6 12">Dihydropteroate synthase</fullName>
        <shortName evidence="12">DHPS</shortName>
        <ecNumber evidence="5 12">2.5.1.15</ecNumber>
    </recommendedName>
    <alternativeName>
        <fullName evidence="11 12">Dihydropteroate pyrophosphorylase</fullName>
    </alternativeName>
</protein>
<dbReference type="RefSeq" id="WP_058498182.1">
    <property type="nucleotide sequence ID" value="NZ_CAAAHW010000006.1"/>
</dbReference>
<keyword evidence="8 12" id="KW-0479">Metal-binding</keyword>
<dbReference type="InterPro" id="IPR011005">
    <property type="entry name" value="Dihydropteroate_synth-like_sf"/>
</dbReference>
<dbReference type="GO" id="GO:0046654">
    <property type="term" value="P:tetrahydrofolate biosynthetic process"/>
    <property type="evidence" value="ECO:0007669"/>
    <property type="project" value="UniProtKB-UniPathway"/>
</dbReference>
<comment type="cofactor">
    <cofactor evidence="2 12">
        <name>Mg(2+)</name>
        <dbReference type="ChEBI" id="CHEBI:18420"/>
    </cofactor>
</comment>
<dbReference type="STRING" id="45066.Lgra_1005"/>
<dbReference type="PROSITE" id="PS50972">
    <property type="entry name" value="PTERIN_BINDING"/>
    <property type="match status" value="1"/>
</dbReference>
<dbReference type="GO" id="GO:0046872">
    <property type="term" value="F:metal ion binding"/>
    <property type="evidence" value="ECO:0007669"/>
    <property type="project" value="UniProtKB-KW"/>
</dbReference>
<evidence type="ECO:0000256" key="3">
    <source>
        <dbReference type="ARBA" id="ARBA00004763"/>
    </source>
</evidence>
<evidence type="ECO:0000313" key="16">
    <source>
        <dbReference type="Proteomes" id="UP000054691"/>
    </source>
</evidence>
<dbReference type="CDD" id="cd00739">
    <property type="entry name" value="DHPS"/>
    <property type="match status" value="1"/>
</dbReference>
<evidence type="ECO:0000313" key="14">
    <source>
        <dbReference type="EMBL" id="KTD11547.1"/>
    </source>
</evidence>
<accession>A0A378J0X9</accession>
<evidence type="ECO:0000256" key="7">
    <source>
        <dbReference type="ARBA" id="ARBA00022679"/>
    </source>
</evidence>
<evidence type="ECO:0000256" key="12">
    <source>
        <dbReference type="RuleBase" id="RU361205"/>
    </source>
</evidence>
<dbReference type="AlphaFoldDB" id="A0A378J0X9"/>
<dbReference type="SUPFAM" id="SSF51717">
    <property type="entry name" value="Dihydropteroate synthetase-like"/>
    <property type="match status" value="1"/>
</dbReference>
<dbReference type="GO" id="GO:0005829">
    <property type="term" value="C:cytosol"/>
    <property type="evidence" value="ECO:0007669"/>
    <property type="project" value="TreeGrafter"/>
</dbReference>
<dbReference type="OrthoDB" id="9811744at2"/>
<dbReference type="InterPro" id="IPR000489">
    <property type="entry name" value="Pterin-binding_dom"/>
</dbReference>
<dbReference type="EC" id="2.5.1.15" evidence="5 12"/>
<evidence type="ECO:0000259" key="13">
    <source>
        <dbReference type="PROSITE" id="PS50972"/>
    </source>
</evidence>
<evidence type="ECO:0000256" key="1">
    <source>
        <dbReference type="ARBA" id="ARBA00000012"/>
    </source>
</evidence>
<comment type="pathway">
    <text evidence="3 12">Cofactor biosynthesis; tetrahydrofolate biosynthesis; 7,8-dihydrofolate from 2-amino-4-hydroxy-6-hydroxymethyl-7,8-dihydropteridine diphosphate and 4-aminobenzoate: step 1/2.</text>
</comment>
<evidence type="ECO:0000256" key="5">
    <source>
        <dbReference type="ARBA" id="ARBA00012458"/>
    </source>
</evidence>
<comment type="function">
    <text evidence="12">Catalyzes the condensation of para-aminobenzoate (pABA) with 6-hydroxymethyl-7,8-dihydropterin diphosphate (DHPt-PP) to form 7,8-dihydropteroate (H2Pte), the immediate precursor of folate derivatives.</text>
</comment>
<dbReference type="NCBIfam" id="TIGR01496">
    <property type="entry name" value="DHPS"/>
    <property type="match status" value="1"/>
</dbReference>
<dbReference type="InterPro" id="IPR006390">
    <property type="entry name" value="DHP_synth_dom"/>
</dbReference>
<keyword evidence="10 12" id="KW-0289">Folate biosynthesis</keyword>
<evidence type="ECO:0000313" key="15">
    <source>
        <dbReference type="EMBL" id="STX41394.1"/>
    </source>
</evidence>
<evidence type="ECO:0000313" key="17">
    <source>
        <dbReference type="Proteomes" id="UP000254476"/>
    </source>
</evidence>
<evidence type="ECO:0000256" key="6">
    <source>
        <dbReference type="ARBA" id="ARBA00016919"/>
    </source>
</evidence>
<dbReference type="PROSITE" id="PS00792">
    <property type="entry name" value="DHPS_1"/>
    <property type="match status" value="1"/>
</dbReference>
<evidence type="ECO:0000256" key="4">
    <source>
        <dbReference type="ARBA" id="ARBA00009503"/>
    </source>
</evidence>
<reference evidence="15 17" key="2">
    <citation type="submission" date="2018-06" db="EMBL/GenBank/DDBJ databases">
        <authorList>
            <consortium name="Pathogen Informatics"/>
            <person name="Doyle S."/>
        </authorList>
    </citation>
    <scope>NUCLEOTIDE SEQUENCE [LARGE SCALE GENOMIC DNA]</scope>
    <source>
        <strain evidence="15 17">NCTC12388</strain>
    </source>
</reference>
<dbReference type="PANTHER" id="PTHR20941">
    <property type="entry name" value="FOLATE SYNTHESIS PROTEINS"/>
    <property type="match status" value="1"/>
</dbReference>
<comment type="similarity">
    <text evidence="4 12">Belongs to the DHPS family.</text>
</comment>
<dbReference type="Proteomes" id="UP000254476">
    <property type="component" value="Unassembled WGS sequence"/>
</dbReference>
<sequence length="296" mass="32317">MNSKQFMSWLQHQRQLTPDSPSDNPLIMGILNVTPDSFSDGGHFLSVDNACEHAFQLITQGVDIIDIGGQSTRPGAQQVSVDAELKRVIPVIEQIRFDSDICISIDTNKPEVMEAAVNAGANLINDVYALRTDGALSMAAKLAVPVCLMHMQGEPQNMQDDPHYADGVLNEIMHFFKERITECERQGINRQNIILDPGFGFGKRVHDNLLLVKKLDIFSSFGLPLLLGASRKSTIGAILGKKIGDRLIGSIAVAVYAALKGVGIIRTHDVDETKQALYMINMICRADSTSQAASIT</sequence>
<evidence type="ECO:0000256" key="11">
    <source>
        <dbReference type="ARBA" id="ARBA00030193"/>
    </source>
</evidence>
<dbReference type="GO" id="GO:0004156">
    <property type="term" value="F:dihydropteroate synthase activity"/>
    <property type="evidence" value="ECO:0007669"/>
    <property type="project" value="UniProtKB-EC"/>
</dbReference>
<keyword evidence="16" id="KW-1185">Reference proteome</keyword>
<dbReference type="Gene3D" id="3.20.20.20">
    <property type="entry name" value="Dihydropteroate synthase-like"/>
    <property type="match status" value="1"/>
</dbReference>
<dbReference type="EMBL" id="UGOB01000001">
    <property type="protein sequence ID" value="STX41394.1"/>
    <property type="molecule type" value="Genomic_DNA"/>
</dbReference>
<dbReference type="EMBL" id="LNYE01000020">
    <property type="protein sequence ID" value="KTD11547.1"/>
    <property type="molecule type" value="Genomic_DNA"/>
</dbReference>
<dbReference type="PANTHER" id="PTHR20941:SF1">
    <property type="entry name" value="FOLIC ACID SYNTHESIS PROTEIN FOL1"/>
    <property type="match status" value="1"/>
</dbReference>
<dbReference type="InterPro" id="IPR045031">
    <property type="entry name" value="DHP_synth-like"/>
</dbReference>
<evidence type="ECO:0000256" key="9">
    <source>
        <dbReference type="ARBA" id="ARBA00022842"/>
    </source>
</evidence>
<dbReference type="PROSITE" id="PS00793">
    <property type="entry name" value="DHPS_2"/>
    <property type="match status" value="1"/>
</dbReference>
<evidence type="ECO:0000256" key="8">
    <source>
        <dbReference type="ARBA" id="ARBA00022723"/>
    </source>
</evidence>
<proteinExistence type="inferred from homology"/>
<keyword evidence="7 12" id="KW-0808">Transferase</keyword>
<comment type="catalytic activity">
    <reaction evidence="1">
        <text>(7,8-dihydropterin-6-yl)methyl diphosphate + 4-aminobenzoate = 7,8-dihydropteroate + diphosphate</text>
        <dbReference type="Rhea" id="RHEA:19949"/>
        <dbReference type="ChEBI" id="CHEBI:17836"/>
        <dbReference type="ChEBI" id="CHEBI:17839"/>
        <dbReference type="ChEBI" id="CHEBI:33019"/>
        <dbReference type="ChEBI" id="CHEBI:72950"/>
        <dbReference type="EC" id="2.5.1.15"/>
    </reaction>
</comment>
<feature type="domain" description="Pterin-binding" evidence="13">
    <location>
        <begin position="25"/>
        <end position="278"/>
    </location>
</feature>
<organism evidence="15 17">
    <name type="scientific">Legionella gratiana</name>
    <dbReference type="NCBI Taxonomy" id="45066"/>
    <lineage>
        <taxon>Bacteria</taxon>
        <taxon>Pseudomonadati</taxon>
        <taxon>Pseudomonadota</taxon>
        <taxon>Gammaproteobacteria</taxon>
        <taxon>Legionellales</taxon>
        <taxon>Legionellaceae</taxon>
        <taxon>Legionella</taxon>
    </lineage>
</organism>
<dbReference type="Pfam" id="PF00809">
    <property type="entry name" value="Pterin_bind"/>
    <property type="match status" value="1"/>
</dbReference>
<dbReference type="FunFam" id="3.20.20.20:FF:000006">
    <property type="entry name" value="Dihydropteroate synthase"/>
    <property type="match status" value="1"/>
</dbReference>
<dbReference type="Proteomes" id="UP000054691">
    <property type="component" value="Unassembled WGS sequence"/>
</dbReference>
<dbReference type="GO" id="GO:0046656">
    <property type="term" value="P:folic acid biosynthetic process"/>
    <property type="evidence" value="ECO:0007669"/>
    <property type="project" value="UniProtKB-KW"/>
</dbReference>
<dbReference type="UniPathway" id="UPA00077">
    <property type="reaction ID" value="UER00156"/>
</dbReference>
<gene>
    <name evidence="15" type="primary">folP</name>
    <name evidence="14" type="ORF">Lgra_1005</name>
    <name evidence="15" type="ORF">NCTC12388_00233</name>
</gene>
<name>A0A378J0X9_9GAMM</name>